<evidence type="ECO:0000313" key="2">
    <source>
        <dbReference type="Proteomes" id="UP001139451"/>
    </source>
</evidence>
<dbReference type="EMBL" id="JAMLDX010000001">
    <property type="protein sequence ID" value="MCP3729125.1"/>
    <property type="molecule type" value="Genomic_DNA"/>
</dbReference>
<name>A0A9X2HMJ9_9SPHN</name>
<dbReference type="RefSeq" id="WP_254291110.1">
    <property type="nucleotide sequence ID" value="NZ_JAMLDX010000001.1"/>
</dbReference>
<comment type="caution">
    <text evidence="1">The sequence shown here is derived from an EMBL/GenBank/DDBJ whole genome shotgun (WGS) entry which is preliminary data.</text>
</comment>
<organism evidence="1 2">
    <name type="scientific">Sphingomonas tagetis</name>
    <dbReference type="NCBI Taxonomy" id="2949092"/>
    <lineage>
        <taxon>Bacteria</taxon>
        <taxon>Pseudomonadati</taxon>
        <taxon>Pseudomonadota</taxon>
        <taxon>Alphaproteobacteria</taxon>
        <taxon>Sphingomonadales</taxon>
        <taxon>Sphingomonadaceae</taxon>
        <taxon>Sphingomonas</taxon>
    </lineage>
</organism>
<accession>A0A9X2HMJ9</accession>
<reference evidence="1" key="1">
    <citation type="submission" date="2022-05" db="EMBL/GenBank/DDBJ databases">
        <title>Sphingomonas sp. strain MG17 Genome sequencing and assembly.</title>
        <authorList>
            <person name="Kim I."/>
        </authorList>
    </citation>
    <scope>NUCLEOTIDE SEQUENCE</scope>
    <source>
        <strain evidence="1">MG17</strain>
    </source>
</reference>
<gene>
    <name evidence="1" type="ORF">M9978_01675</name>
</gene>
<sequence>MVEVIHLAAGEQMPEISDHEPWLIVEASDDGRFFGTGSALKPNGESVFYASLAESDISLESAIGAAREWAVKYSVPRIWVQATADRD</sequence>
<keyword evidence="2" id="KW-1185">Reference proteome</keyword>
<proteinExistence type="predicted"/>
<evidence type="ECO:0000313" key="1">
    <source>
        <dbReference type="EMBL" id="MCP3729125.1"/>
    </source>
</evidence>
<dbReference type="Proteomes" id="UP001139451">
    <property type="component" value="Unassembled WGS sequence"/>
</dbReference>
<protein>
    <submittedName>
        <fullName evidence="1">Uncharacterized protein</fullName>
    </submittedName>
</protein>
<dbReference type="AlphaFoldDB" id="A0A9X2HMJ9"/>